<keyword evidence="1" id="KW-1133">Transmembrane helix</keyword>
<feature type="transmembrane region" description="Helical" evidence="1">
    <location>
        <begin position="12"/>
        <end position="33"/>
    </location>
</feature>
<organism evidence="2 3">
    <name type="scientific">Blastococcus saxobsidens (strain DD2)</name>
    <dbReference type="NCBI Taxonomy" id="1146883"/>
    <lineage>
        <taxon>Bacteria</taxon>
        <taxon>Bacillati</taxon>
        <taxon>Actinomycetota</taxon>
        <taxon>Actinomycetes</taxon>
        <taxon>Geodermatophilales</taxon>
        <taxon>Geodermatophilaceae</taxon>
        <taxon>Blastococcus</taxon>
    </lineage>
</organism>
<protein>
    <recommendedName>
        <fullName evidence="4">DUF2269 family protein</fullName>
    </recommendedName>
</protein>
<feature type="transmembrane region" description="Helical" evidence="1">
    <location>
        <begin position="53"/>
        <end position="74"/>
    </location>
</feature>
<evidence type="ECO:0000313" key="2">
    <source>
        <dbReference type="EMBL" id="CCG05673.1"/>
    </source>
</evidence>
<dbReference type="RefSeq" id="WP_014378539.1">
    <property type="nucleotide sequence ID" value="NC_016943.1"/>
</dbReference>
<dbReference type="HOGENOM" id="CLU_1683215_0_0_11"/>
<feature type="transmembrane region" description="Helical" evidence="1">
    <location>
        <begin position="80"/>
        <end position="101"/>
    </location>
</feature>
<dbReference type="eggNOG" id="ENOG5031SRQ">
    <property type="taxonomic scope" value="Bacteria"/>
</dbReference>
<sequence>MPDAVTLALTWLLILAAAVWVGGLVAIFVVARVASRTLQPAARVSFFRALGRAYGIVGTVALAIAYGTGAALLVGRPWDALLVATVIVAAVLVVTTTAGVVQARRMRRLRQRVLAQPDDPVLAAGVRRGAVRAAGLRGLLALLSLALLTLAVLLGG</sequence>
<feature type="transmembrane region" description="Helical" evidence="1">
    <location>
        <begin position="134"/>
        <end position="154"/>
    </location>
</feature>
<accession>H6RU66</accession>
<evidence type="ECO:0000256" key="1">
    <source>
        <dbReference type="SAM" id="Phobius"/>
    </source>
</evidence>
<evidence type="ECO:0000313" key="3">
    <source>
        <dbReference type="Proteomes" id="UP000007517"/>
    </source>
</evidence>
<keyword evidence="3" id="KW-1185">Reference proteome</keyword>
<keyword evidence="1" id="KW-0812">Transmembrane</keyword>
<reference evidence="3" key="2">
    <citation type="submission" date="2012-02" db="EMBL/GenBank/DDBJ databases">
        <title>Complete genome sequence of Blastococcus saxobsidens strain DD2.</title>
        <authorList>
            <person name="Genoscope."/>
        </authorList>
    </citation>
    <scope>NUCLEOTIDE SEQUENCE [LARGE SCALE GENOMIC DNA]</scope>
    <source>
        <strain evidence="3">DD2</strain>
    </source>
</reference>
<evidence type="ECO:0008006" key="4">
    <source>
        <dbReference type="Google" id="ProtNLM"/>
    </source>
</evidence>
<proteinExistence type="predicted"/>
<dbReference type="EMBL" id="FO117623">
    <property type="protein sequence ID" value="CCG05673.1"/>
    <property type="molecule type" value="Genomic_DNA"/>
</dbReference>
<reference evidence="2 3" key="1">
    <citation type="journal article" date="2012" name="J. Bacteriol.">
        <title>Genome Sequence of Blastococcus saxobsidens DD2, a Stone-Inhabiting Bacterium.</title>
        <authorList>
            <person name="Chouaia B."/>
            <person name="Crotti E."/>
            <person name="Brusetti L."/>
            <person name="Daffonchio D."/>
            <person name="Essoussi I."/>
            <person name="Nouioui I."/>
            <person name="Sbissi I."/>
            <person name="Ghodhbane-Gtari F."/>
            <person name="Gtari M."/>
            <person name="Vacherie B."/>
            <person name="Barbe V."/>
            <person name="Medigue C."/>
            <person name="Gury J."/>
            <person name="Pujic P."/>
            <person name="Normand P."/>
        </authorList>
    </citation>
    <scope>NUCLEOTIDE SEQUENCE [LARGE SCALE GENOMIC DNA]</scope>
    <source>
        <strain evidence="2 3">DD2</strain>
    </source>
</reference>
<keyword evidence="1" id="KW-0472">Membrane</keyword>
<dbReference type="KEGG" id="bsd:BLASA_4890"/>
<dbReference type="OrthoDB" id="3482830at2"/>
<dbReference type="AlphaFoldDB" id="H6RU66"/>
<gene>
    <name evidence="2" type="ordered locus">BLASA_4890</name>
</gene>
<dbReference type="STRING" id="1146883.BLASA_4890"/>
<dbReference type="Proteomes" id="UP000007517">
    <property type="component" value="Chromosome"/>
</dbReference>
<name>H6RU66_BLASD</name>